<proteinExistence type="predicted"/>
<name>R7Z947_LYSSH</name>
<gene>
    <name evidence="2" type="ORF">H131_20182</name>
</gene>
<feature type="region of interest" description="Disordered" evidence="1">
    <location>
        <begin position="42"/>
        <end position="62"/>
    </location>
</feature>
<evidence type="ECO:0000313" key="2">
    <source>
        <dbReference type="EMBL" id="EON70690.1"/>
    </source>
</evidence>
<dbReference type="Proteomes" id="UP000013911">
    <property type="component" value="Unassembled WGS sequence"/>
</dbReference>
<organism evidence="2 3">
    <name type="scientific">Lysinibacillus sphaericus OT4b.31</name>
    <dbReference type="NCBI Taxonomy" id="1285586"/>
    <lineage>
        <taxon>Bacteria</taxon>
        <taxon>Bacillati</taxon>
        <taxon>Bacillota</taxon>
        <taxon>Bacilli</taxon>
        <taxon>Bacillales</taxon>
        <taxon>Bacillaceae</taxon>
        <taxon>Lysinibacillus</taxon>
    </lineage>
</organism>
<dbReference type="eggNOG" id="ENOG502ZVEX">
    <property type="taxonomic scope" value="Bacteria"/>
</dbReference>
<dbReference type="PATRIC" id="fig|1285586.5.peg.4205"/>
<dbReference type="RefSeq" id="WP_010860937.1">
    <property type="nucleotide sequence ID" value="NZ_KB933405.1"/>
</dbReference>
<accession>R7Z947</accession>
<sequence length="171" mass="19036">MSKKNLIIAFGISTAFIVGGGHTYATQIQKDESVKPVQIVHTQTDETTKQESKELPTQKSKELPTEFSFTDEALFTTNGQPDYFANAFLNNQDLFSLLNMNATELKQQLATGKSVVEIAASKNVSKQEVIEVIAKAQKEVQFKGGETEETLEEYSKSIEVKVLHVIEYKSN</sequence>
<reference evidence="2 3" key="1">
    <citation type="submission" date="2013-04" db="EMBL/GenBank/DDBJ databases">
        <title>Draft genome of the heavy metal tolerant bacterium Lysinibacillus sphaericus strain OT4b.31.</title>
        <authorList>
            <person name="Pena-Montenegro T.D."/>
            <person name="Dussan J."/>
        </authorList>
    </citation>
    <scope>NUCLEOTIDE SEQUENCE [LARGE SCALE GENOMIC DNA]</scope>
    <source>
        <strain evidence="2 3">OT4b.31</strain>
    </source>
</reference>
<dbReference type="AlphaFoldDB" id="R7Z947"/>
<comment type="caution">
    <text evidence="2">The sequence shown here is derived from an EMBL/GenBank/DDBJ whole genome shotgun (WGS) entry which is preliminary data.</text>
</comment>
<dbReference type="EMBL" id="AQPX01000030">
    <property type="protein sequence ID" value="EON70690.1"/>
    <property type="molecule type" value="Genomic_DNA"/>
</dbReference>
<evidence type="ECO:0000256" key="1">
    <source>
        <dbReference type="SAM" id="MobiDB-lite"/>
    </source>
</evidence>
<protein>
    <submittedName>
        <fullName evidence="2">Uncharacterized protein</fullName>
    </submittedName>
</protein>
<feature type="compositionally biased region" description="Basic and acidic residues" evidence="1">
    <location>
        <begin position="43"/>
        <end position="62"/>
    </location>
</feature>
<dbReference type="HOGENOM" id="CLU_109245_0_0_9"/>
<evidence type="ECO:0000313" key="3">
    <source>
        <dbReference type="Proteomes" id="UP000013911"/>
    </source>
</evidence>
<dbReference type="OrthoDB" id="2825706at2"/>